<dbReference type="PANTHER" id="PTHR37302:SF1">
    <property type="entry name" value="PROTEIN DINB"/>
    <property type="match status" value="1"/>
</dbReference>
<dbReference type="EMBL" id="AMRL01000003">
    <property type="protein sequence ID" value="EKE78089.1"/>
    <property type="molecule type" value="Genomic_DNA"/>
</dbReference>
<organism evidence="4 5">
    <name type="scientific">Oceanibaculum indicum P24</name>
    <dbReference type="NCBI Taxonomy" id="1207063"/>
    <lineage>
        <taxon>Bacteria</taxon>
        <taxon>Pseudomonadati</taxon>
        <taxon>Pseudomonadota</taxon>
        <taxon>Alphaproteobacteria</taxon>
        <taxon>Rhodospirillales</taxon>
        <taxon>Oceanibaculaceae</taxon>
        <taxon>Oceanibaculum</taxon>
    </lineage>
</organism>
<feature type="binding site" evidence="3">
    <location>
        <position position="134"/>
    </location>
    <ligand>
        <name>a divalent metal cation</name>
        <dbReference type="ChEBI" id="CHEBI:60240"/>
    </ligand>
</feature>
<sequence length="171" mass="19171">MTDKTYFATLAAYNCWANGKLYAAAEALGDAARRADRQGFFGSIHNTLNHIMVGDRLWLSRFPGQPAYRYRLDEVPYPDFDALKAARAAQDQTFIDFIAAMTPDYLAGDLRYTNTRGDTFTMPVRLVLGHVFNHQTHHRGQVHHMIGMAGMGAGEEPPAIDLIYYLREVGA</sequence>
<comment type="caution">
    <text evidence="4">The sequence shown here is derived from an EMBL/GenBank/DDBJ whole genome shotgun (WGS) entry which is preliminary data.</text>
</comment>
<gene>
    <name evidence="4" type="ORF">P24_03650</name>
</gene>
<dbReference type="STRING" id="1207063.P24_03650"/>
<dbReference type="RefSeq" id="WP_008943346.1">
    <property type="nucleotide sequence ID" value="NZ_AMRL01000003.1"/>
</dbReference>
<dbReference type="AlphaFoldDB" id="K2K589"/>
<proteinExistence type="inferred from homology"/>
<feature type="binding site" evidence="3">
    <location>
        <position position="138"/>
    </location>
    <ligand>
        <name>a divalent metal cation</name>
        <dbReference type="ChEBI" id="CHEBI:60240"/>
    </ligand>
</feature>
<dbReference type="GO" id="GO:0046872">
    <property type="term" value="F:metal ion binding"/>
    <property type="evidence" value="ECO:0007669"/>
    <property type="project" value="UniProtKB-KW"/>
</dbReference>
<dbReference type="Proteomes" id="UP000006746">
    <property type="component" value="Unassembled WGS sequence"/>
</dbReference>
<evidence type="ECO:0000256" key="3">
    <source>
        <dbReference type="PIRSR" id="PIRSR607837-1"/>
    </source>
</evidence>
<dbReference type="Gene3D" id="1.20.120.450">
    <property type="entry name" value="dinb family like domain"/>
    <property type="match status" value="1"/>
</dbReference>
<comment type="similarity">
    <text evidence="1">Belongs to the DinB family.</text>
</comment>
<protein>
    <submittedName>
        <fullName evidence="4">DinB family protein</fullName>
    </submittedName>
</protein>
<feature type="binding site" evidence="3">
    <location>
        <position position="50"/>
    </location>
    <ligand>
        <name>a divalent metal cation</name>
        <dbReference type="ChEBI" id="CHEBI:60240"/>
    </ligand>
</feature>
<evidence type="ECO:0000313" key="4">
    <source>
        <dbReference type="EMBL" id="EKE78089.1"/>
    </source>
</evidence>
<accession>K2K589</accession>
<name>K2K589_9PROT</name>
<keyword evidence="2 3" id="KW-0479">Metal-binding</keyword>
<dbReference type="InterPro" id="IPR007837">
    <property type="entry name" value="DinB"/>
</dbReference>
<evidence type="ECO:0000256" key="2">
    <source>
        <dbReference type="ARBA" id="ARBA00022723"/>
    </source>
</evidence>
<dbReference type="PANTHER" id="PTHR37302">
    <property type="entry name" value="SLR1116 PROTEIN"/>
    <property type="match status" value="1"/>
</dbReference>
<keyword evidence="5" id="KW-1185">Reference proteome</keyword>
<reference evidence="4 5" key="1">
    <citation type="journal article" date="2012" name="J. Bacteriol.">
        <title>Genome Sequence of Oceanibaculum indicum Type Strain P24.</title>
        <authorList>
            <person name="Lai Q."/>
            <person name="Shao Z."/>
        </authorList>
    </citation>
    <scope>NUCLEOTIDE SEQUENCE [LARGE SCALE GENOMIC DNA]</scope>
    <source>
        <strain evidence="4 5">P24</strain>
    </source>
</reference>
<evidence type="ECO:0000313" key="5">
    <source>
        <dbReference type="Proteomes" id="UP000006746"/>
    </source>
</evidence>
<dbReference type="InterPro" id="IPR034660">
    <property type="entry name" value="DinB/YfiT-like"/>
</dbReference>
<dbReference type="eggNOG" id="COG2318">
    <property type="taxonomic scope" value="Bacteria"/>
</dbReference>
<dbReference type="Pfam" id="PF05163">
    <property type="entry name" value="DinB"/>
    <property type="match status" value="1"/>
</dbReference>
<evidence type="ECO:0000256" key="1">
    <source>
        <dbReference type="ARBA" id="ARBA00008635"/>
    </source>
</evidence>
<dbReference type="SUPFAM" id="SSF109854">
    <property type="entry name" value="DinB/YfiT-like putative metalloenzymes"/>
    <property type="match status" value="1"/>
</dbReference>